<evidence type="ECO:0000313" key="2">
    <source>
        <dbReference type="Proteomes" id="UP000634004"/>
    </source>
</evidence>
<accession>A0A8J3CQ70</accession>
<reference evidence="1" key="1">
    <citation type="journal article" date="2014" name="Int. J. Syst. Evol. Microbiol.">
        <title>Complete genome sequence of Corynebacterium casei LMG S-19264T (=DSM 44701T), isolated from a smear-ripened cheese.</title>
        <authorList>
            <consortium name="US DOE Joint Genome Institute (JGI-PGF)"/>
            <person name="Walter F."/>
            <person name="Albersmeier A."/>
            <person name="Kalinowski J."/>
            <person name="Ruckert C."/>
        </authorList>
    </citation>
    <scope>NUCLEOTIDE SEQUENCE</scope>
    <source>
        <strain evidence="1">KCTC 32513</strain>
    </source>
</reference>
<organism evidence="1 2">
    <name type="scientific">Algimonas arctica</name>
    <dbReference type="NCBI Taxonomy" id="1479486"/>
    <lineage>
        <taxon>Bacteria</taxon>
        <taxon>Pseudomonadati</taxon>
        <taxon>Pseudomonadota</taxon>
        <taxon>Alphaproteobacteria</taxon>
        <taxon>Maricaulales</taxon>
        <taxon>Robiginitomaculaceae</taxon>
        <taxon>Algimonas</taxon>
    </lineage>
</organism>
<name>A0A8J3CQ70_9PROT</name>
<dbReference type="AlphaFoldDB" id="A0A8J3CQ70"/>
<gene>
    <name evidence="1" type="ORF">GCM10009069_06070</name>
</gene>
<proteinExistence type="predicted"/>
<dbReference type="EMBL" id="BMZH01000002">
    <property type="protein sequence ID" value="GHA85643.1"/>
    <property type="molecule type" value="Genomic_DNA"/>
</dbReference>
<protein>
    <submittedName>
        <fullName evidence="1">Uncharacterized protein</fullName>
    </submittedName>
</protein>
<dbReference type="Proteomes" id="UP000634004">
    <property type="component" value="Unassembled WGS sequence"/>
</dbReference>
<evidence type="ECO:0000313" key="1">
    <source>
        <dbReference type="EMBL" id="GHA85643.1"/>
    </source>
</evidence>
<reference evidence="1" key="2">
    <citation type="submission" date="2020-09" db="EMBL/GenBank/DDBJ databases">
        <authorList>
            <person name="Sun Q."/>
            <person name="Kim S."/>
        </authorList>
    </citation>
    <scope>NUCLEOTIDE SEQUENCE</scope>
    <source>
        <strain evidence="1">KCTC 32513</strain>
    </source>
</reference>
<keyword evidence="2" id="KW-1185">Reference proteome</keyword>
<comment type="caution">
    <text evidence="1">The sequence shown here is derived from an EMBL/GenBank/DDBJ whole genome shotgun (WGS) entry which is preliminary data.</text>
</comment>
<sequence>MATRPKFGGILTAARDKAGARPKQGRKLLHLIPDALRVDWQPIQPAPQRPL</sequence>